<evidence type="ECO:0000313" key="20">
    <source>
        <dbReference type="Proteomes" id="UP000073492"/>
    </source>
</evidence>
<dbReference type="AlphaFoldDB" id="A0A139I6M7"/>
<evidence type="ECO:0000256" key="10">
    <source>
        <dbReference type="ARBA" id="ARBA00023136"/>
    </source>
</evidence>
<feature type="transmembrane region" description="Helical" evidence="15">
    <location>
        <begin position="105"/>
        <end position="124"/>
    </location>
</feature>
<dbReference type="InterPro" id="IPR052337">
    <property type="entry name" value="SAT4-like"/>
</dbReference>
<feature type="transmembrane region" description="Helical" evidence="15">
    <location>
        <begin position="275"/>
        <end position="296"/>
    </location>
</feature>
<evidence type="ECO:0000256" key="15">
    <source>
        <dbReference type="SAM" id="Phobius"/>
    </source>
</evidence>
<evidence type="ECO:0000256" key="1">
    <source>
        <dbReference type="ARBA" id="ARBA00004141"/>
    </source>
</evidence>
<evidence type="ECO:0000256" key="12">
    <source>
        <dbReference type="ARBA" id="ARBA00023288"/>
    </source>
</evidence>
<dbReference type="GO" id="GO:0098552">
    <property type="term" value="C:side of membrane"/>
    <property type="evidence" value="ECO:0007669"/>
    <property type="project" value="UniProtKB-KW"/>
</dbReference>
<proteinExistence type="inferred from homology"/>
<dbReference type="EMBL" id="LFZO01000263">
    <property type="protein sequence ID" value="KXT10398.1"/>
    <property type="molecule type" value="Genomic_DNA"/>
</dbReference>
<evidence type="ECO:0000256" key="4">
    <source>
        <dbReference type="ARBA" id="ARBA00010031"/>
    </source>
</evidence>
<comment type="caution">
    <text evidence="19">The sequence shown here is derived from an EMBL/GenBank/DDBJ whole genome shotgun (WGS) entry which is preliminary data.</text>
</comment>
<evidence type="ECO:0000256" key="7">
    <source>
        <dbReference type="ARBA" id="ARBA00022692"/>
    </source>
</evidence>
<keyword evidence="5" id="KW-0964">Secreted</keyword>
<evidence type="ECO:0000256" key="14">
    <source>
        <dbReference type="SAM" id="MobiDB-lite"/>
    </source>
</evidence>
<evidence type="ECO:0000256" key="3">
    <source>
        <dbReference type="ARBA" id="ARBA00004613"/>
    </source>
</evidence>
<dbReference type="OrthoDB" id="269227at2759"/>
<evidence type="ECO:0000259" key="18">
    <source>
        <dbReference type="Pfam" id="PF20684"/>
    </source>
</evidence>
<evidence type="ECO:0000256" key="13">
    <source>
        <dbReference type="ARBA" id="ARBA00038359"/>
    </source>
</evidence>
<keyword evidence="6" id="KW-0325">Glycoprotein</keyword>
<dbReference type="InterPro" id="IPR008427">
    <property type="entry name" value="Extracellular_membr_CFEM_dom"/>
</dbReference>
<dbReference type="GO" id="GO:0005576">
    <property type="term" value="C:extracellular region"/>
    <property type="evidence" value="ECO:0007669"/>
    <property type="project" value="UniProtKB-SubCell"/>
</dbReference>
<evidence type="ECO:0000256" key="5">
    <source>
        <dbReference type="ARBA" id="ARBA00022525"/>
    </source>
</evidence>
<feature type="transmembrane region" description="Helical" evidence="15">
    <location>
        <begin position="145"/>
        <end position="168"/>
    </location>
</feature>
<sequence length="471" mass="51902">MRFTWSLAALFAASVVGQKATQQEELARALELLQTMPECARTCLFSAVTVAGISASNLDLSASCRNTTVTAGIEACAAAACTIREQLTAKNITETLCQRPVREGATMSVASIAGFVCASVAYIMRMVSKITFPCDRGARVDTDFWWDDLTITIAWLLIIPITVLSNLLNKHGIGKDVWTIPFDNITQVLKIYYFDELLYVAALPTIKIAILCTYLRVFQASNFRKLVYGVIGLNVAYAIIFLIITVFQCNPISLAWTHWDNSHPGKCNNINAQSWASAALNIILDMLVVGLPMPMLWNMNLNRRKKILVMLMFGVGFFVTIVSILRLHLLVYFGDSKNLTYDYKQVGDWTVIEVNAALCCACMPGIRNLMRRAFPRLMGASVGNSRRTPTPGHSALSGRTAVGSGLGKIGAEVYVRPRHSDDDHFIPLQNISTHNLSTHESAEKSVAETHVRNFSHPGSPTLAPWRPVSPV</sequence>
<dbReference type="PANTHER" id="PTHR33048">
    <property type="entry name" value="PTH11-LIKE INTEGRAL MEMBRANE PROTEIN (AFU_ORTHOLOGUE AFUA_5G11245)"/>
    <property type="match status" value="1"/>
</dbReference>
<comment type="subcellular location">
    <subcellularLocation>
        <location evidence="2">Membrane</location>
        <topology evidence="2">Lipid-anchor</topology>
        <topology evidence="2">GPI-anchor</topology>
    </subcellularLocation>
    <subcellularLocation>
        <location evidence="1">Membrane</location>
        <topology evidence="1">Multi-pass membrane protein</topology>
    </subcellularLocation>
    <subcellularLocation>
        <location evidence="3">Secreted</location>
    </subcellularLocation>
</comment>
<keyword evidence="7 15" id="KW-0812">Transmembrane</keyword>
<keyword evidence="12" id="KW-0449">Lipoprotein</keyword>
<feature type="transmembrane region" description="Helical" evidence="15">
    <location>
        <begin position="349"/>
        <end position="366"/>
    </location>
</feature>
<keyword evidence="11" id="KW-1015">Disulfide bond</keyword>
<dbReference type="EMBL" id="LFZO01000263">
    <property type="protein sequence ID" value="KXT10401.1"/>
    <property type="molecule type" value="Genomic_DNA"/>
</dbReference>
<dbReference type="Proteomes" id="UP000073492">
    <property type="component" value="Unassembled WGS sequence"/>
</dbReference>
<feature type="domain" description="CFEM" evidence="17">
    <location>
        <begin position="33"/>
        <end position="98"/>
    </location>
</feature>
<evidence type="ECO:0000259" key="17">
    <source>
        <dbReference type="Pfam" id="PF05730"/>
    </source>
</evidence>
<evidence type="ECO:0000256" key="8">
    <source>
        <dbReference type="ARBA" id="ARBA00022729"/>
    </source>
</evidence>
<evidence type="ECO:0000256" key="11">
    <source>
        <dbReference type="ARBA" id="ARBA00023157"/>
    </source>
</evidence>
<evidence type="ECO:0000313" key="19">
    <source>
        <dbReference type="EMBL" id="KXT10401.1"/>
    </source>
</evidence>
<feature type="transmembrane region" description="Helical" evidence="15">
    <location>
        <begin position="308"/>
        <end position="329"/>
    </location>
</feature>
<gene>
    <name evidence="19" type="ORF">AC579_7847</name>
</gene>
<protein>
    <submittedName>
        <fullName evidence="19">Uncharacterized protein</fullName>
    </submittedName>
</protein>
<dbReference type="EMBL" id="LFZO01000263">
    <property type="protein sequence ID" value="KXT10399.1"/>
    <property type="molecule type" value="Genomic_DNA"/>
</dbReference>
<comment type="similarity">
    <text evidence="4">Belongs to the RBT5 family.</text>
</comment>
<feature type="transmembrane region" description="Helical" evidence="15">
    <location>
        <begin position="227"/>
        <end position="247"/>
    </location>
</feature>
<feature type="transmembrane region" description="Helical" evidence="15">
    <location>
        <begin position="197"/>
        <end position="215"/>
    </location>
</feature>
<name>A0A139I6M7_9PEZI</name>
<dbReference type="Pfam" id="PF20684">
    <property type="entry name" value="Fung_rhodopsin"/>
    <property type="match status" value="1"/>
</dbReference>
<keyword evidence="10 15" id="KW-0472">Membrane</keyword>
<organism evidence="19 20">
    <name type="scientific">Pseudocercospora musae</name>
    <dbReference type="NCBI Taxonomy" id="113226"/>
    <lineage>
        <taxon>Eukaryota</taxon>
        <taxon>Fungi</taxon>
        <taxon>Dikarya</taxon>
        <taxon>Ascomycota</taxon>
        <taxon>Pezizomycotina</taxon>
        <taxon>Dothideomycetes</taxon>
        <taxon>Dothideomycetidae</taxon>
        <taxon>Mycosphaerellales</taxon>
        <taxon>Mycosphaerellaceae</taxon>
        <taxon>Pseudocercospora</taxon>
    </lineage>
</organism>
<feature type="domain" description="Rhodopsin" evidence="18">
    <location>
        <begin position="141"/>
        <end position="372"/>
    </location>
</feature>
<comment type="similarity">
    <text evidence="13">Belongs to the SAT4 family.</text>
</comment>
<feature type="chain" id="PRO_5007806997" evidence="16">
    <location>
        <begin position="18"/>
        <end position="471"/>
    </location>
</feature>
<keyword evidence="9 15" id="KW-1133">Transmembrane helix</keyword>
<evidence type="ECO:0000256" key="16">
    <source>
        <dbReference type="SAM" id="SignalP"/>
    </source>
</evidence>
<reference evidence="19 20" key="1">
    <citation type="submission" date="2015-07" db="EMBL/GenBank/DDBJ databases">
        <title>Comparative genomics of the Sigatoka disease complex on banana suggests a link between parallel evolutionary changes in Pseudocercospora fijiensis and Pseudocercospora eumusae and increased virulence on the banana host.</title>
        <authorList>
            <person name="Chang T.-C."/>
            <person name="Salvucci A."/>
            <person name="Crous P.W."/>
            <person name="Stergiopoulos I."/>
        </authorList>
    </citation>
    <scope>NUCLEOTIDE SEQUENCE [LARGE SCALE GENOMIC DNA]</scope>
    <source>
        <strain evidence="19 20">CBS 116634</strain>
    </source>
</reference>
<dbReference type="InterPro" id="IPR049326">
    <property type="entry name" value="Rhodopsin_dom_fungi"/>
</dbReference>
<keyword evidence="20" id="KW-1185">Reference proteome</keyword>
<evidence type="ECO:0000256" key="2">
    <source>
        <dbReference type="ARBA" id="ARBA00004589"/>
    </source>
</evidence>
<evidence type="ECO:0000256" key="9">
    <source>
        <dbReference type="ARBA" id="ARBA00022989"/>
    </source>
</evidence>
<accession>A0A139I6M7</accession>
<keyword evidence="6" id="KW-0336">GPI-anchor</keyword>
<keyword evidence="8 16" id="KW-0732">Signal</keyword>
<evidence type="ECO:0000256" key="6">
    <source>
        <dbReference type="ARBA" id="ARBA00022622"/>
    </source>
</evidence>
<feature type="signal peptide" evidence="16">
    <location>
        <begin position="1"/>
        <end position="17"/>
    </location>
</feature>
<dbReference type="Pfam" id="PF05730">
    <property type="entry name" value="CFEM"/>
    <property type="match status" value="1"/>
</dbReference>
<dbReference type="PANTHER" id="PTHR33048:SF160">
    <property type="entry name" value="SAT4 FAMILY MEMBRANE PROTEIN"/>
    <property type="match status" value="1"/>
</dbReference>
<feature type="region of interest" description="Disordered" evidence="14">
    <location>
        <begin position="452"/>
        <end position="471"/>
    </location>
</feature>